<feature type="transmembrane region" description="Helical" evidence="1">
    <location>
        <begin position="20"/>
        <end position="41"/>
    </location>
</feature>
<dbReference type="EMBL" id="CP001337">
    <property type="protein sequence ID" value="ACL25522.1"/>
    <property type="molecule type" value="Genomic_DNA"/>
</dbReference>
<keyword evidence="1" id="KW-1133">Transmembrane helix</keyword>
<keyword evidence="1" id="KW-0472">Membrane</keyword>
<dbReference type="KEGG" id="cag:Cagg_2654"/>
<dbReference type="AlphaFoldDB" id="B8G4P6"/>
<organism evidence="2 3">
    <name type="scientific">Chloroflexus aggregans (strain MD-66 / DSM 9485)</name>
    <dbReference type="NCBI Taxonomy" id="326427"/>
    <lineage>
        <taxon>Bacteria</taxon>
        <taxon>Bacillati</taxon>
        <taxon>Chloroflexota</taxon>
        <taxon>Chloroflexia</taxon>
        <taxon>Chloroflexales</taxon>
        <taxon>Chloroflexineae</taxon>
        <taxon>Chloroflexaceae</taxon>
        <taxon>Chloroflexus</taxon>
    </lineage>
</organism>
<dbReference type="STRING" id="326427.Cagg_2654"/>
<name>B8G4P6_CHLAD</name>
<keyword evidence="1" id="KW-0812">Transmembrane</keyword>
<dbReference type="RefSeq" id="WP_015941379.1">
    <property type="nucleotide sequence ID" value="NC_011831.1"/>
</dbReference>
<dbReference type="Proteomes" id="UP000002508">
    <property type="component" value="Chromosome"/>
</dbReference>
<keyword evidence="3" id="KW-1185">Reference proteome</keyword>
<dbReference type="OrthoDB" id="9767869at2"/>
<reference evidence="2" key="1">
    <citation type="submission" date="2008-12" db="EMBL/GenBank/DDBJ databases">
        <title>Complete sequence of Chloroflexus aggregans DSM 9485.</title>
        <authorList>
            <consortium name="US DOE Joint Genome Institute"/>
            <person name="Lucas S."/>
            <person name="Copeland A."/>
            <person name="Lapidus A."/>
            <person name="Glavina del Rio T."/>
            <person name="Dalin E."/>
            <person name="Tice H."/>
            <person name="Pitluck S."/>
            <person name="Foster B."/>
            <person name="Larimer F."/>
            <person name="Land M."/>
            <person name="Hauser L."/>
            <person name="Kyrpides N."/>
            <person name="Mikhailova N."/>
            <person name="Bryant D."/>
            <person name="Richardson P."/>
        </authorList>
    </citation>
    <scope>NUCLEOTIDE SEQUENCE</scope>
    <source>
        <strain evidence="2">DSM 9485</strain>
    </source>
</reference>
<evidence type="ECO:0000313" key="3">
    <source>
        <dbReference type="Proteomes" id="UP000002508"/>
    </source>
</evidence>
<feature type="transmembrane region" description="Helical" evidence="1">
    <location>
        <begin position="53"/>
        <end position="72"/>
    </location>
</feature>
<evidence type="ECO:0000256" key="1">
    <source>
        <dbReference type="SAM" id="Phobius"/>
    </source>
</evidence>
<accession>B8G4P6</accession>
<protein>
    <submittedName>
        <fullName evidence="2">Uncharacterized protein</fullName>
    </submittedName>
</protein>
<evidence type="ECO:0000313" key="2">
    <source>
        <dbReference type="EMBL" id="ACL25522.1"/>
    </source>
</evidence>
<feature type="transmembrane region" description="Helical" evidence="1">
    <location>
        <begin position="132"/>
        <end position="153"/>
    </location>
</feature>
<proteinExistence type="predicted"/>
<sequence length="174" mass="19316">MVLSHSFVLYPRLARLLRSFILLTGSILRATISAVKSGTIFCHSRFSRQVNSCGWWIVRLLTILVALELGVLSPLSCVLHCLIHDWLRQSVTQNFFFCGVYPDDESVQPMPDTPAPLAGIQPRAVYEALPPLLLAILFVVPLITVLPGIRFLIPATYSLPPPTPPPRPRSLCFA</sequence>
<gene>
    <name evidence="2" type="ordered locus">Cagg_2654</name>
</gene>
<dbReference type="HOGENOM" id="CLU_1537343_0_0_0"/>